<dbReference type="EMBL" id="CM035435">
    <property type="protein sequence ID" value="KAH7290822.1"/>
    <property type="molecule type" value="Genomic_DNA"/>
</dbReference>
<proteinExistence type="predicted"/>
<evidence type="ECO:0000313" key="2">
    <source>
        <dbReference type="Proteomes" id="UP000825935"/>
    </source>
</evidence>
<name>A0A8T2R361_CERRI</name>
<keyword evidence="2" id="KW-1185">Reference proteome</keyword>
<organism evidence="1 2">
    <name type="scientific">Ceratopteris richardii</name>
    <name type="common">Triangle waterfern</name>
    <dbReference type="NCBI Taxonomy" id="49495"/>
    <lineage>
        <taxon>Eukaryota</taxon>
        <taxon>Viridiplantae</taxon>
        <taxon>Streptophyta</taxon>
        <taxon>Embryophyta</taxon>
        <taxon>Tracheophyta</taxon>
        <taxon>Polypodiopsida</taxon>
        <taxon>Polypodiidae</taxon>
        <taxon>Polypodiales</taxon>
        <taxon>Pteridineae</taxon>
        <taxon>Pteridaceae</taxon>
        <taxon>Parkerioideae</taxon>
        <taxon>Ceratopteris</taxon>
    </lineage>
</organism>
<reference evidence="1" key="1">
    <citation type="submission" date="2021-08" db="EMBL/GenBank/DDBJ databases">
        <title>WGS assembly of Ceratopteris richardii.</title>
        <authorList>
            <person name="Marchant D.B."/>
            <person name="Chen G."/>
            <person name="Jenkins J."/>
            <person name="Shu S."/>
            <person name="Leebens-Mack J."/>
            <person name="Grimwood J."/>
            <person name="Schmutz J."/>
            <person name="Soltis P."/>
            <person name="Soltis D."/>
            <person name="Chen Z.-H."/>
        </authorList>
    </citation>
    <scope>NUCLEOTIDE SEQUENCE</scope>
    <source>
        <strain evidence="1">Whitten #5841</strain>
        <tissue evidence="1">Leaf</tissue>
    </source>
</reference>
<comment type="caution">
    <text evidence="1">The sequence shown here is derived from an EMBL/GenBank/DDBJ whole genome shotgun (WGS) entry which is preliminary data.</text>
</comment>
<accession>A0A8T2R361</accession>
<evidence type="ECO:0000313" key="1">
    <source>
        <dbReference type="EMBL" id="KAH7290822.1"/>
    </source>
</evidence>
<protein>
    <submittedName>
        <fullName evidence="1">Uncharacterized protein</fullName>
    </submittedName>
</protein>
<dbReference type="Proteomes" id="UP000825935">
    <property type="component" value="Chromosome 30"/>
</dbReference>
<gene>
    <name evidence="1" type="ORF">KP509_30G065800</name>
</gene>
<sequence>MFSGVVSSFCASERLVDLEISNLVLRSLILKPSWKKAQMNRQNFADGRSLKELQRGKGISVGERDQQTNAYEIVQRGKWLLFNAYEIVQWPKPKLLRIRVQTEMTCLNARGLIGMKAMSTTSSSTVMVKGCDMFDYCVRALLRDKVFKSSTGVAFFFF</sequence>
<dbReference type="AlphaFoldDB" id="A0A8T2R361"/>